<name>A0AAE1SGT7_9SOLA</name>
<dbReference type="AlphaFoldDB" id="A0AAE1SGT7"/>
<keyword evidence="2" id="KW-1185">Reference proteome</keyword>
<sequence length="333" mass="37083">MAELVFLNFNLELLPTPDSLISTSQTILSSNEPNAIAYSSVYENLDQDWTVVPFNKTPSRRKTLIAIAPFKQAKLDKDHASPSNARDHPGYQRIYTSQSQMALNPPQSSLEWGFQGHALTFSIVVNNQEFVVMFQSPLDLAQLTMEGVQLGMESYNQYGWMMAQETSSVELCCSASNGNLPQHQLSSRVSLLPHLQSGDLSCAMDTSTCDYGSNQSSIAYAYPSSPHSTRRYVSSGRHAFRSCHAWTRNSKPHSAKPYSTNSSRAQRGARTRASGFECKNMINEDQTLVKAFIIDDGSRWCICLKVFVGCMWTEAPTDVFELPNVAVNRHISV</sequence>
<proteinExistence type="predicted"/>
<gene>
    <name evidence="1" type="ORF">RND71_013194</name>
</gene>
<evidence type="ECO:0000313" key="1">
    <source>
        <dbReference type="EMBL" id="KAK4369402.1"/>
    </source>
</evidence>
<reference evidence="1" key="1">
    <citation type="submission" date="2023-12" db="EMBL/GenBank/DDBJ databases">
        <title>Genome assembly of Anisodus tanguticus.</title>
        <authorList>
            <person name="Wang Y.-J."/>
        </authorList>
    </citation>
    <scope>NUCLEOTIDE SEQUENCE</scope>
    <source>
        <strain evidence="1">KB-2021</strain>
        <tissue evidence="1">Leaf</tissue>
    </source>
</reference>
<protein>
    <submittedName>
        <fullName evidence="1">Uncharacterized protein</fullName>
    </submittedName>
</protein>
<dbReference type="Proteomes" id="UP001291623">
    <property type="component" value="Unassembled WGS sequence"/>
</dbReference>
<comment type="caution">
    <text evidence="1">The sequence shown here is derived from an EMBL/GenBank/DDBJ whole genome shotgun (WGS) entry which is preliminary data.</text>
</comment>
<dbReference type="EMBL" id="JAVYJV010000006">
    <property type="protein sequence ID" value="KAK4369402.1"/>
    <property type="molecule type" value="Genomic_DNA"/>
</dbReference>
<accession>A0AAE1SGT7</accession>
<organism evidence="1 2">
    <name type="scientific">Anisodus tanguticus</name>
    <dbReference type="NCBI Taxonomy" id="243964"/>
    <lineage>
        <taxon>Eukaryota</taxon>
        <taxon>Viridiplantae</taxon>
        <taxon>Streptophyta</taxon>
        <taxon>Embryophyta</taxon>
        <taxon>Tracheophyta</taxon>
        <taxon>Spermatophyta</taxon>
        <taxon>Magnoliopsida</taxon>
        <taxon>eudicotyledons</taxon>
        <taxon>Gunneridae</taxon>
        <taxon>Pentapetalae</taxon>
        <taxon>asterids</taxon>
        <taxon>lamiids</taxon>
        <taxon>Solanales</taxon>
        <taxon>Solanaceae</taxon>
        <taxon>Solanoideae</taxon>
        <taxon>Hyoscyameae</taxon>
        <taxon>Anisodus</taxon>
    </lineage>
</organism>
<evidence type="ECO:0000313" key="2">
    <source>
        <dbReference type="Proteomes" id="UP001291623"/>
    </source>
</evidence>